<name>A0A0F8W8L7_9ZZZZ</name>
<evidence type="ECO:0000256" key="1">
    <source>
        <dbReference type="SAM" id="MobiDB-lite"/>
    </source>
</evidence>
<feature type="region of interest" description="Disordered" evidence="1">
    <location>
        <begin position="1"/>
        <end position="23"/>
    </location>
</feature>
<evidence type="ECO:0000313" key="2">
    <source>
        <dbReference type="EMBL" id="KKK44390.1"/>
    </source>
</evidence>
<feature type="non-terminal residue" evidence="2">
    <location>
        <position position="87"/>
    </location>
</feature>
<dbReference type="AlphaFoldDB" id="A0A0F8W8L7"/>
<proteinExistence type="predicted"/>
<sequence>MTDELKKAETKKKRQANMAKARAGKVKKAAAAIFSGANNPPVDDDIDQRGAEVKADEFDRKIDHLTYDADDRERDVYAHSEDSILSV</sequence>
<reference evidence="2" key="1">
    <citation type="journal article" date="2015" name="Nature">
        <title>Complex archaea that bridge the gap between prokaryotes and eukaryotes.</title>
        <authorList>
            <person name="Spang A."/>
            <person name="Saw J.H."/>
            <person name="Jorgensen S.L."/>
            <person name="Zaremba-Niedzwiedzka K."/>
            <person name="Martijn J."/>
            <person name="Lind A.E."/>
            <person name="van Eijk R."/>
            <person name="Schleper C."/>
            <person name="Guy L."/>
            <person name="Ettema T.J."/>
        </authorList>
    </citation>
    <scope>NUCLEOTIDE SEQUENCE</scope>
</reference>
<protein>
    <submittedName>
        <fullName evidence="2">Uncharacterized protein</fullName>
    </submittedName>
</protein>
<comment type="caution">
    <text evidence="2">The sequence shown here is derived from an EMBL/GenBank/DDBJ whole genome shotgun (WGS) entry which is preliminary data.</text>
</comment>
<accession>A0A0F8W8L7</accession>
<dbReference type="EMBL" id="LAZR01070184">
    <property type="protein sequence ID" value="KKK44390.1"/>
    <property type="molecule type" value="Genomic_DNA"/>
</dbReference>
<organism evidence="2">
    <name type="scientific">marine sediment metagenome</name>
    <dbReference type="NCBI Taxonomy" id="412755"/>
    <lineage>
        <taxon>unclassified sequences</taxon>
        <taxon>metagenomes</taxon>
        <taxon>ecological metagenomes</taxon>
    </lineage>
</organism>
<gene>
    <name evidence="2" type="ORF">LCGC14_3167200</name>
</gene>